<reference evidence="3" key="1">
    <citation type="submission" date="2016-10" db="EMBL/GenBank/DDBJ databases">
        <authorList>
            <person name="de Groot N.N."/>
        </authorList>
    </citation>
    <scope>NUCLEOTIDE SEQUENCE</scope>
</reference>
<dbReference type="GO" id="GO:0003723">
    <property type="term" value="F:RNA binding"/>
    <property type="evidence" value="ECO:0007669"/>
    <property type="project" value="UniProtKB-KW"/>
</dbReference>
<dbReference type="PANTHER" id="PTHR34654">
    <property type="entry name" value="UPF0109 PROTEIN SCO5592"/>
    <property type="match status" value="1"/>
</dbReference>
<evidence type="ECO:0000256" key="2">
    <source>
        <dbReference type="ARBA" id="ARBA00022884"/>
    </source>
</evidence>
<name>A0A1W1CHZ9_9ZZZZ</name>
<evidence type="ECO:0000313" key="3">
    <source>
        <dbReference type="EMBL" id="SFV65332.1"/>
    </source>
</evidence>
<keyword evidence="1" id="KW-0963">Cytoplasm</keyword>
<sequence length="80" mass="8806">MVTDFLLSYSKLLVSNPEDISIEITEVDEGFDEIIIFANSEDIGKLIGKNGRMINSIKTVISGCKAKGGKNYRVNVKPVE</sequence>
<keyword evidence="2" id="KW-0694">RNA-binding</keyword>
<dbReference type="InterPro" id="IPR020627">
    <property type="entry name" value="KhpA"/>
</dbReference>
<dbReference type="SUPFAM" id="SSF54814">
    <property type="entry name" value="Prokaryotic type KH domain (KH-domain type II)"/>
    <property type="match status" value="1"/>
</dbReference>
<dbReference type="PANTHER" id="PTHR34654:SF1">
    <property type="entry name" value="RNA-BINDING PROTEIN KHPA"/>
    <property type="match status" value="1"/>
</dbReference>
<dbReference type="InterPro" id="IPR009019">
    <property type="entry name" value="KH_sf_prok-type"/>
</dbReference>
<dbReference type="AlphaFoldDB" id="A0A1W1CHZ9"/>
<dbReference type="EMBL" id="FPHI01000026">
    <property type="protein sequence ID" value="SFV65332.1"/>
    <property type="molecule type" value="Genomic_DNA"/>
</dbReference>
<dbReference type="InterPro" id="IPR015946">
    <property type="entry name" value="KH_dom-like_a/b"/>
</dbReference>
<dbReference type="Gene3D" id="3.30.300.20">
    <property type="match status" value="1"/>
</dbReference>
<accession>A0A1W1CHZ9</accession>
<organism evidence="3">
    <name type="scientific">hydrothermal vent metagenome</name>
    <dbReference type="NCBI Taxonomy" id="652676"/>
    <lineage>
        <taxon>unclassified sequences</taxon>
        <taxon>metagenomes</taxon>
        <taxon>ecological metagenomes</taxon>
    </lineage>
</organism>
<dbReference type="Pfam" id="PF13083">
    <property type="entry name" value="KH_KhpA-B"/>
    <property type="match status" value="1"/>
</dbReference>
<evidence type="ECO:0000256" key="1">
    <source>
        <dbReference type="ARBA" id="ARBA00022490"/>
    </source>
</evidence>
<dbReference type="CDD" id="cd22533">
    <property type="entry name" value="KH-II_YlqC-like"/>
    <property type="match status" value="1"/>
</dbReference>
<proteinExistence type="predicted"/>
<protein>
    <submittedName>
        <fullName evidence="3">KH domain RNA binding protein YlqC</fullName>
    </submittedName>
</protein>
<gene>
    <name evidence="3" type="ORF">MNB_SV-3-106</name>
</gene>